<evidence type="ECO:0000256" key="3">
    <source>
        <dbReference type="SAM" id="Coils"/>
    </source>
</evidence>
<feature type="region of interest" description="Disordered" evidence="4">
    <location>
        <begin position="403"/>
        <end position="563"/>
    </location>
</feature>
<dbReference type="Pfam" id="PF15619">
    <property type="entry name" value="Lebercilin"/>
    <property type="match status" value="1"/>
</dbReference>
<gene>
    <name evidence="6" type="ORF">TcWFU_001189</name>
</gene>
<dbReference type="InterPro" id="IPR026188">
    <property type="entry name" value="Lebercilin-like"/>
</dbReference>
<dbReference type="InterPro" id="IPR028933">
    <property type="entry name" value="Lebercilin_dom"/>
</dbReference>
<feature type="compositionally biased region" description="Basic and acidic residues" evidence="4">
    <location>
        <begin position="411"/>
        <end position="423"/>
    </location>
</feature>
<feature type="compositionally biased region" description="Acidic residues" evidence="4">
    <location>
        <begin position="473"/>
        <end position="486"/>
    </location>
</feature>
<feature type="compositionally biased region" description="Polar residues" evidence="4">
    <location>
        <begin position="45"/>
        <end position="62"/>
    </location>
</feature>
<evidence type="ECO:0000256" key="2">
    <source>
        <dbReference type="ARBA" id="ARBA00023054"/>
    </source>
</evidence>
<reference evidence="6 7" key="1">
    <citation type="journal article" date="2022" name="Front. Cell. Infect. Microbiol.">
        <title>The Genomes of Two Strains of Taenia crassiceps the Animal Model for the Study of Human Cysticercosis.</title>
        <authorList>
            <person name="Bobes R.J."/>
            <person name="Estrada K."/>
            <person name="Rios-Valencia D.G."/>
            <person name="Calderon-Gallegos A."/>
            <person name="de la Torre P."/>
            <person name="Carrero J.C."/>
            <person name="Sanchez-Flores A."/>
            <person name="Laclette J.P."/>
        </authorList>
    </citation>
    <scope>NUCLEOTIDE SEQUENCE [LARGE SCALE GENOMIC DNA]</scope>
    <source>
        <strain evidence="6">WFUcys</strain>
    </source>
</reference>
<evidence type="ECO:0000259" key="5">
    <source>
        <dbReference type="Pfam" id="PF15619"/>
    </source>
</evidence>
<dbReference type="PANTHER" id="PTHR16650">
    <property type="entry name" value="C21ORF13-RELATED"/>
    <property type="match status" value="1"/>
</dbReference>
<keyword evidence="7" id="KW-1185">Reference proteome</keyword>
<feature type="region of interest" description="Disordered" evidence="4">
    <location>
        <begin position="45"/>
        <end position="106"/>
    </location>
</feature>
<proteinExistence type="inferred from homology"/>
<comment type="caution">
    <text evidence="6">The sequence shown here is derived from an EMBL/GenBank/DDBJ whole genome shotgun (WGS) entry which is preliminary data.</text>
</comment>
<evidence type="ECO:0000256" key="4">
    <source>
        <dbReference type="SAM" id="MobiDB-lite"/>
    </source>
</evidence>
<feature type="compositionally biased region" description="Basic residues" evidence="4">
    <location>
        <begin position="93"/>
        <end position="103"/>
    </location>
</feature>
<feature type="compositionally biased region" description="Basic and acidic residues" evidence="4">
    <location>
        <begin position="490"/>
        <end position="553"/>
    </location>
</feature>
<organism evidence="6 7">
    <name type="scientific">Taenia crassiceps</name>
    <dbReference type="NCBI Taxonomy" id="6207"/>
    <lineage>
        <taxon>Eukaryota</taxon>
        <taxon>Metazoa</taxon>
        <taxon>Spiralia</taxon>
        <taxon>Lophotrochozoa</taxon>
        <taxon>Platyhelminthes</taxon>
        <taxon>Cestoda</taxon>
        <taxon>Eucestoda</taxon>
        <taxon>Cyclophyllidea</taxon>
        <taxon>Taeniidae</taxon>
        <taxon>Taenia</taxon>
    </lineage>
</organism>
<sequence>MYEPSRESLPAMDNIESQAHIEEGETYFNESFESDVNIDNVPTPFMSNKLHSSSTPSTNVITLQPPPSTHQQSQQHRRYRRHRSGVRISKSGKQQRQHHRHRLQPSLDSELSLEAWQASQNLIASLRSENHLLQSQLKDCRVELRTVQRQCKVQSARLTKAVGRETEMPALVDRLNAEVRAMQVQLRRKQEAVDVAERRALEAEARLLPLLEKRNHKSATVSSAAPVNEQEEIKKRTQAVDALQTTLEEERRKVRDLQKKMELVERNHKAEQATANEQIRKMRKFVGELQAQLNIVNRNLQEKTKLLELQNIYSQRLPKSVVTQAAALEFQLERGRNSGRLGLDGDSHNEALQRHYVNHRLTSSRSPPGGANEVTGKRRRSRHTVCPISSMVAKMKSGLFTRSYTTTNNSHEGDGTAVERKEVSSTAGNLLSRSRKLVADAGQNLPVPVARGRKKKETGDRDAGGQTTTTHDVEDDADSDDADMPDLQDNLDKGNGKPDSTEKSKLAKSAKEISKDSTSDSNLRELKEELERIVKRHEASTAKVEEVKTKLSEEQSEALSSDKLDASREELLWKSIFGKATSEDAILDPATLQYLPSSAAPETDDLKKKQVTVEMVGEPPSNLQQATGLTGTKAVRQQNSVWSALEDLETEKIQL</sequence>
<feature type="coiled-coil region" evidence="3">
    <location>
        <begin position="233"/>
        <end position="306"/>
    </location>
</feature>
<feature type="region of interest" description="Disordered" evidence="4">
    <location>
        <begin position="360"/>
        <end position="383"/>
    </location>
</feature>
<dbReference type="Proteomes" id="UP001651158">
    <property type="component" value="Unassembled WGS sequence"/>
</dbReference>
<dbReference type="EMBL" id="JAKROA010000013">
    <property type="protein sequence ID" value="KAL5104198.1"/>
    <property type="molecule type" value="Genomic_DNA"/>
</dbReference>
<evidence type="ECO:0000313" key="6">
    <source>
        <dbReference type="EMBL" id="KAL5104198.1"/>
    </source>
</evidence>
<name>A0ABR4Q4A3_9CEST</name>
<keyword evidence="2 3" id="KW-0175">Coiled coil</keyword>
<dbReference type="PANTHER" id="PTHR16650:SF6">
    <property type="entry name" value="GH21622P"/>
    <property type="match status" value="1"/>
</dbReference>
<feature type="compositionally biased region" description="Basic residues" evidence="4">
    <location>
        <begin position="75"/>
        <end position="85"/>
    </location>
</feature>
<evidence type="ECO:0000256" key="1">
    <source>
        <dbReference type="ARBA" id="ARBA00010229"/>
    </source>
</evidence>
<accession>A0ABR4Q4A3</accession>
<comment type="similarity">
    <text evidence="1">Belongs to the LCA5 family.</text>
</comment>
<evidence type="ECO:0000313" key="7">
    <source>
        <dbReference type="Proteomes" id="UP001651158"/>
    </source>
</evidence>
<protein>
    <submittedName>
        <fullName evidence="6">Lebercilin</fullName>
    </submittedName>
</protein>
<feature type="domain" description="Lebercilin" evidence="5">
    <location>
        <begin position="120"/>
        <end position="305"/>
    </location>
</feature>
<feature type="coiled-coil region" evidence="3">
    <location>
        <begin position="172"/>
        <end position="206"/>
    </location>
</feature>